<keyword evidence="5" id="KW-0235">DNA replication</keyword>
<evidence type="ECO:0000256" key="3">
    <source>
        <dbReference type="ARBA" id="ARBA00022679"/>
    </source>
</evidence>
<evidence type="ECO:0000313" key="12">
    <source>
        <dbReference type="Proteomes" id="UP000008076"/>
    </source>
</evidence>
<evidence type="ECO:0000256" key="4">
    <source>
        <dbReference type="ARBA" id="ARBA00022695"/>
    </source>
</evidence>
<dbReference type="EC" id="2.7.7.7" evidence="2"/>
<accession>B0EQU7</accession>
<evidence type="ECO:0000313" key="11">
    <source>
        <dbReference type="EMBL" id="EDR23108.1"/>
    </source>
</evidence>
<dbReference type="Gene3D" id="3.30.420.10">
    <property type="entry name" value="Ribonuclease H-like superfamily/Ribonuclease H"/>
    <property type="match status" value="1"/>
</dbReference>
<feature type="compositionally biased region" description="Basic and acidic residues" evidence="9">
    <location>
        <begin position="148"/>
        <end position="169"/>
    </location>
</feature>
<sequence length="1239" mass="148443">MKGHLNFLKIILIYQMSYRKTKDLKKTLQEEINLLRNTRRNTRQKERRIQELEEEIREIEEKKEENIFHEHTSEVERERNKREERAERRREQRKENNKINVQEEENNITENIAEKENIKEKTPLISINDRINKINKRNLFHENSSVEEYQRSKREERARERKEKREQILNRKRHIEEEQEEAEQNEQEINQKGNSNDTSNDEFPEIFENQDIENIPTPQEQEILQRIERNPKRSYEFYKSKLLQSNEYYEKNEWENIVNETKRAVKILEENKQPSQVIIHFGNGHVIVKRVFMINMENVNIEEFIGKLINYDEDISEFWKRYDDEDNPPIPPGLLVRQIIVKKLGEVERKRIEGGFFGYYLKEEWECIASIFEKYQIYTKNTIHLSENCFVNCLKESGVIDEITLETIRSIIKGQTISKKNIKKICEKYGIRVELKYYRDKEEKVIKKEIIGREGNIIRMFLFRWKNGQHYINNEKIPITKFFIKNFKEIKKYCEENNKNINKYYLTYGKINGCYETSLQRQLKTYRAIQILKEEGAFEEISKEDIIAQHLYDADKLQVKLTEITPYEYKICESKEIREMEYENVFYGDFECMVKGEHHIPFCVVVIDKKGIWNTFYGLNCGKEFIEYLSNFKNPICYFHNLGYDGRFLAQYGIIGITRKGSNIYNMVIKTYRGKKIIFKDTLGLIPTSITNFKRFFNLEGEYEKEIFPYNYYDYNTLEVGIIEGSWNNETPKWEESKIKEFKEKINKTGCLLDNGKFNTRKYCEYYCKRDVEVLRKGFMKFKEMTKKNLELECEGFSTISALSYYYFKTKCFNDGRIFEYSGCLRDFIRQAIIGGRNMTNQNLKWKVKEDIVDFDACSLYPSAMKRLLIPTGYPKMITQPIQFIFEHLMDEQQIIPSNDKFISYFVVRIKINKVGKIRKMPIIVKKIKGINEYVNECLEMVVDSIYLEDLIKYQEIEYEVKEGIYWEGEKSDLLSKEIENIYNIRANMKKEKDPNEIIYKLVMNSSYGKTIQKPILKETKFFRSQKKFETYWVRNYTDVLYGEPLFGSEIWIMEIKKQIDDFYVPDIIGALILSMSKRIMNELIYLCEDNGIEVYYQDTDSIHIKKRELKLLEEIYYNKYNRILVGTQMGQFHSDFPKVKGKDSWAKESIFLGKKAYLDILTNEDNDEEYLIRMKGIPEGVIRGEAKEKFEGDVKALYEYLYEGGALSCDLSKYGPHFIIERDFKVSTNKNFKRTIKF</sequence>
<proteinExistence type="inferred from homology"/>
<dbReference type="RefSeq" id="XP_001740480.1">
    <property type="nucleotide sequence ID" value="XM_001740428.1"/>
</dbReference>
<keyword evidence="4" id="KW-0548">Nucleotidyltransferase</keyword>
<evidence type="ECO:0000256" key="6">
    <source>
        <dbReference type="ARBA" id="ARBA00022932"/>
    </source>
</evidence>
<dbReference type="GO" id="GO:0003677">
    <property type="term" value="F:DNA binding"/>
    <property type="evidence" value="ECO:0007669"/>
    <property type="project" value="UniProtKB-KW"/>
</dbReference>
<keyword evidence="7" id="KW-0238">DNA-binding</keyword>
<name>B0EQU7_ENTDS</name>
<dbReference type="Proteomes" id="UP000008076">
    <property type="component" value="Unassembled WGS sequence"/>
</dbReference>
<evidence type="ECO:0000256" key="8">
    <source>
        <dbReference type="ARBA" id="ARBA00049244"/>
    </source>
</evidence>
<dbReference type="KEGG" id="edi:EDI_236120"/>
<dbReference type="OrthoDB" id="10265614at2759"/>
<dbReference type="InterPro" id="IPR043502">
    <property type="entry name" value="DNA/RNA_pol_sf"/>
</dbReference>
<dbReference type="InterPro" id="IPR004868">
    <property type="entry name" value="DNA-dir_DNA_pol_B_mt/vir"/>
</dbReference>
<dbReference type="GeneID" id="5885655"/>
<gene>
    <name evidence="11" type="ORF">EDI_236120</name>
</gene>
<evidence type="ECO:0000256" key="2">
    <source>
        <dbReference type="ARBA" id="ARBA00012417"/>
    </source>
</evidence>
<evidence type="ECO:0000256" key="9">
    <source>
        <dbReference type="SAM" id="MobiDB-lite"/>
    </source>
</evidence>
<dbReference type="PANTHER" id="PTHR48144:SF2">
    <property type="entry name" value="DNA-DIRECTED DNA POLYMERASE"/>
    <property type="match status" value="1"/>
</dbReference>
<dbReference type="GO" id="GO:0003887">
    <property type="term" value="F:DNA-directed DNA polymerase activity"/>
    <property type="evidence" value="ECO:0007669"/>
    <property type="project" value="UniProtKB-KW"/>
</dbReference>
<dbReference type="AlphaFoldDB" id="B0EQU7"/>
<dbReference type="SUPFAM" id="SSF53098">
    <property type="entry name" value="Ribonuclease H-like"/>
    <property type="match status" value="1"/>
</dbReference>
<comment type="catalytic activity">
    <reaction evidence="8">
        <text>DNA(n) + a 2'-deoxyribonucleoside 5'-triphosphate = DNA(n+1) + diphosphate</text>
        <dbReference type="Rhea" id="RHEA:22508"/>
        <dbReference type="Rhea" id="RHEA-COMP:17339"/>
        <dbReference type="Rhea" id="RHEA-COMP:17340"/>
        <dbReference type="ChEBI" id="CHEBI:33019"/>
        <dbReference type="ChEBI" id="CHEBI:61560"/>
        <dbReference type="ChEBI" id="CHEBI:173112"/>
        <dbReference type="EC" id="2.7.7.7"/>
    </reaction>
</comment>
<dbReference type="Gene3D" id="3.90.1600.10">
    <property type="entry name" value="Palm domain of DNA polymerase"/>
    <property type="match status" value="2"/>
</dbReference>
<keyword evidence="12" id="KW-1185">Reference proteome</keyword>
<feature type="region of interest" description="Disordered" evidence="9">
    <location>
        <begin position="67"/>
        <end position="102"/>
    </location>
</feature>
<feature type="compositionally biased region" description="Acidic residues" evidence="9">
    <location>
        <begin position="177"/>
        <end position="186"/>
    </location>
</feature>
<keyword evidence="3" id="KW-0808">Transferase</keyword>
<feature type="compositionally biased region" description="Basic and acidic residues" evidence="9">
    <location>
        <begin position="67"/>
        <end position="97"/>
    </location>
</feature>
<dbReference type="InterPro" id="IPR036397">
    <property type="entry name" value="RNaseH_sf"/>
</dbReference>
<dbReference type="GO" id="GO:0006260">
    <property type="term" value="P:DNA replication"/>
    <property type="evidence" value="ECO:0007669"/>
    <property type="project" value="UniProtKB-KW"/>
</dbReference>
<organism evidence="12">
    <name type="scientific">Entamoeba dispar (strain ATCC PRA-260 / SAW760)</name>
    <dbReference type="NCBI Taxonomy" id="370354"/>
    <lineage>
        <taxon>Eukaryota</taxon>
        <taxon>Amoebozoa</taxon>
        <taxon>Evosea</taxon>
        <taxon>Archamoebae</taxon>
        <taxon>Mastigamoebida</taxon>
        <taxon>Entamoebidae</taxon>
        <taxon>Entamoeba</taxon>
    </lineage>
</organism>
<dbReference type="Pfam" id="PF03175">
    <property type="entry name" value="DNA_pol_B_2"/>
    <property type="match status" value="1"/>
</dbReference>
<dbReference type="PANTHER" id="PTHR48144">
    <property type="entry name" value="DNA-DIRECTED DNA POLYMERASE"/>
    <property type="match status" value="1"/>
</dbReference>
<dbReference type="VEuPathDB" id="AmoebaDB:EDI_236120"/>
<dbReference type="InterPro" id="IPR023211">
    <property type="entry name" value="DNA_pol_palm_dom_sf"/>
</dbReference>
<feature type="region of interest" description="Disordered" evidence="9">
    <location>
        <begin position="145"/>
        <end position="203"/>
    </location>
</feature>
<keyword evidence="6" id="KW-0239">DNA-directed DNA polymerase</keyword>
<evidence type="ECO:0000259" key="10">
    <source>
        <dbReference type="Pfam" id="PF03175"/>
    </source>
</evidence>
<dbReference type="eggNOG" id="ENOG502R1AC">
    <property type="taxonomic scope" value="Eukaryota"/>
</dbReference>
<dbReference type="SUPFAM" id="SSF56672">
    <property type="entry name" value="DNA/RNA polymerases"/>
    <property type="match status" value="1"/>
</dbReference>
<dbReference type="EMBL" id="DS550417">
    <property type="protein sequence ID" value="EDR23108.1"/>
    <property type="molecule type" value="Genomic_DNA"/>
</dbReference>
<evidence type="ECO:0000256" key="5">
    <source>
        <dbReference type="ARBA" id="ARBA00022705"/>
    </source>
</evidence>
<evidence type="ECO:0000256" key="7">
    <source>
        <dbReference type="ARBA" id="ARBA00023125"/>
    </source>
</evidence>
<dbReference type="OMA" id="SAYHYEE"/>
<comment type="similarity">
    <text evidence="1">Belongs to the DNA polymerase type-B family.</text>
</comment>
<dbReference type="InterPro" id="IPR006172">
    <property type="entry name" value="DNA-dir_DNA_pol_B"/>
</dbReference>
<evidence type="ECO:0000256" key="1">
    <source>
        <dbReference type="ARBA" id="ARBA00005755"/>
    </source>
</evidence>
<reference evidence="12" key="1">
    <citation type="submission" date="2007-12" db="EMBL/GenBank/DDBJ databases">
        <title>Annotation of Entamoeba dispar SAW760.</title>
        <authorList>
            <person name="Lorenzi H."/>
            <person name="Inman J."/>
            <person name="Schobel S."/>
            <person name="Amedeo P."/>
            <person name="Caler E."/>
        </authorList>
    </citation>
    <scope>NUCLEOTIDE SEQUENCE [LARGE SCALE GENOMIC DNA]</scope>
    <source>
        <strain evidence="12">ATCC PRA-260 / SAW760</strain>
    </source>
</reference>
<protein>
    <recommendedName>
        <fullName evidence="2">DNA-directed DNA polymerase</fullName>
        <ecNumber evidence="2">2.7.7.7</ecNumber>
    </recommendedName>
</protein>
<feature type="domain" description="DNA-directed DNA polymerase family B mitochondria/virus" evidence="10">
    <location>
        <begin position="634"/>
        <end position="1028"/>
    </location>
</feature>
<dbReference type="GO" id="GO:0000166">
    <property type="term" value="F:nucleotide binding"/>
    <property type="evidence" value="ECO:0007669"/>
    <property type="project" value="InterPro"/>
</dbReference>
<dbReference type="InterPro" id="IPR012337">
    <property type="entry name" value="RNaseH-like_sf"/>
</dbReference>
<dbReference type="PRINTS" id="PR00106">
    <property type="entry name" value="DNAPOLB"/>
</dbReference>